<reference evidence="2 3" key="1">
    <citation type="submission" date="2019-06" db="EMBL/GenBank/DDBJ databases">
        <title>Draft genomes of female and male turbot (Scophthalmus maximus).</title>
        <authorList>
            <person name="Xu H."/>
            <person name="Xu X.-W."/>
            <person name="Shao C."/>
            <person name="Chen S."/>
        </authorList>
    </citation>
    <scope>NUCLEOTIDE SEQUENCE [LARGE SCALE GENOMIC DNA]</scope>
    <source>
        <strain evidence="2">Ysfricsl-2016a</strain>
        <tissue evidence="2">Blood</tissue>
    </source>
</reference>
<evidence type="ECO:0000313" key="3">
    <source>
        <dbReference type="Proteomes" id="UP000438429"/>
    </source>
</evidence>
<comment type="caution">
    <text evidence="2">The sequence shown here is derived from an EMBL/GenBank/DDBJ whole genome shotgun (WGS) entry which is preliminary data.</text>
</comment>
<dbReference type="AlphaFoldDB" id="A0A6A4RU06"/>
<dbReference type="Proteomes" id="UP000438429">
    <property type="component" value="Unassembled WGS sequence"/>
</dbReference>
<dbReference type="EMBL" id="VEVO01000022">
    <property type="protein sequence ID" value="KAF0023787.1"/>
    <property type="molecule type" value="Genomic_DNA"/>
</dbReference>
<name>A0A6A4RU06_SCOMX</name>
<proteinExistence type="predicted"/>
<evidence type="ECO:0000313" key="2">
    <source>
        <dbReference type="EMBL" id="KAF0023787.1"/>
    </source>
</evidence>
<feature type="region of interest" description="Disordered" evidence="1">
    <location>
        <begin position="1"/>
        <end position="24"/>
    </location>
</feature>
<feature type="compositionally biased region" description="Polar residues" evidence="1">
    <location>
        <begin position="107"/>
        <end position="116"/>
    </location>
</feature>
<gene>
    <name evidence="2" type="ORF">F2P81_024417</name>
</gene>
<protein>
    <submittedName>
        <fullName evidence="2">Uncharacterized protein</fullName>
    </submittedName>
</protein>
<organism evidence="2 3">
    <name type="scientific">Scophthalmus maximus</name>
    <name type="common">Turbot</name>
    <name type="synonym">Psetta maxima</name>
    <dbReference type="NCBI Taxonomy" id="52904"/>
    <lineage>
        <taxon>Eukaryota</taxon>
        <taxon>Metazoa</taxon>
        <taxon>Chordata</taxon>
        <taxon>Craniata</taxon>
        <taxon>Vertebrata</taxon>
        <taxon>Euteleostomi</taxon>
        <taxon>Actinopterygii</taxon>
        <taxon>Neopterygii</taxon>
        <taxon>Teleostei</taxon>
        <taxon>Neoteleostei</taxon>
        <taxon>Acanthomorphata</taxon>
        <taxon>Carangaria</taxon>
        <taxon>Pleuronectiformes</taxon>
        <taxon>Pleuronectoidei</taxon>
        <taxon>Scophthalmidae</taxon>
        <taxon>Scophthalmus</taxon>
    </lineage>
</organism>
<evidence type="ECO:0000256" key="1">
    <source>
        <dbReference type="SAM" id="MobiDB-lite"/>
    </source>
</evidence>
<accession>A0A6A4RU06</accession>
<sequence>MGKLVMSEATHASTVSDRNEGTKSGTLHVACSGHKHERVAFENMGDINIYILPEAAAAAGGEKKVAPGPTREVKSGLVWAVWSGRGRAPSPFTDRLTDAHIRLLTSSPRASEQLRSGNRRQARQAQSPPLSDDVTAFIGHALDGHGDLLYAGRHRM</sequence>
<feature type="region of interest" description="Disordered" evidence="1">
    <location>
        <begin position="107"/>
        <end position="131"/>
    </location>
</feature>